<proteinExistence type="predicted"/>
<name>W6P356_9BACE</name>
<evidence type="ECO:0000313" key="2">
    <source>
        <dbReference type="EMBL" id="CDM04536.1"/>
    </source>
</evidence>
<keyword evidence="1" id="KW-1133">Transmembrane helix</keyword>
<evidence type="ECO:0000313" key="3">
    <source>
        <dbReference type="Proteomes" id="UP000019380"/>
    </source>
</evidence>
<sequence length="75" mass="8593">MYMLSTVISQTGECNAQHATDPCFLNQWGYSTLLLIIIGIGLVYLLFKKRKFLVDNLKWIAGTVFCRFPDILVCF</sequence>
<keyword evidence="1" id="KW-0472">Membrane</keyword>
<evidence type="ECO:0000256" key="1">
    <source>
        <dbReference type="SAM" id="Phobius"/>
    </source>
</evidence>
<reference evidence="2 3" key="1">
    <citation type="submission" date="2013-12" db="EMBL/GenBank/DDBJ databases">
        <title>Improved hybrid genome assemblies of Bacteroides xylanisolvens SD CC 1b and Bacteroides xylanisolvens SD CC 2a using Illumina and 454 Sequencing.</title>
        <authorList>
            <person name="Ramaraj T."/>
            <person name="Sundararajan A."/>
            <person name="Mudge J."/>
            <person name="Schilkey F.D."/>
            <person name="Delvecchio V."/>
            <person name="Donlon M."/>
            <person name="Ziemer C."/>
        </authorList>
    </citation>
    <scope>NUCLEOTIDE SEQUENCE [LARGE SCALE GENOMIC DNA]</scope>
</reference>
<organism evidence="2 3">
    <name type="scientific">Bacteroides xylanisolvens SD CC 1b</name>
    <dbReference type="NCBI Taxonomy" id="702447"/>
    <lineage>
        <taxon>Bacteria</taxon>
        <taxon>Pseudomonadati</taxon>
        <taxon>Bacteroidota</taxon>
        <taxon>Bacteroidia</taxon>
        <taxon>Bacteroidales</taxon>
        <taxon>Bacteroidaceae</taxon>
        <taxon>Bacteroides</taxon>
    </lineage>
</organism>
<dbReference type="AlphaFoldDB" id="W6P356"/>
<comment type="caution">
    <text evidence="2">The sequence shown here is derived from an EMBL/GenBank/DDBJ whole genome shotgun (WGS) entry which is preliminary data.</text>
</comment>
<dbReference type="Proteomes" id="UP000019380">
    <property type="component" value="Unassembled WGS sequence"/>
</dbReference>
<gene>
    <name evidence="2" type="ORF">BN890_21160</name>
</gene>
<keyword evidence="1" id="KW-0812">Transmembrane</keyword>
<accession>W6P356</accession>
<dbReference type="EMBL" id="CBXG010000021">
    <property type="protein sequence ID" value="CDM04536.1"/>
    <property type="molecule type" value="Genomic_DNA"/>
</dbReference>
<protein>
    <submittedName>
        <fullName evidence="2">Uncharacterized protein</fullName>
    </submittedName>
</protein>
<feature type="transmembrane region" description="Helical" evidence="1">
    <location>
        <begin position="28"/>
        <end position="47"/>
    </location>
</feature>